<evidence type="ECO:0000313" key="2">
    <source>
        <dbReference type="Proteomes" id="UP001209535"/>
    </source>
</evidence>
<proteinExistence type="predicted"/>
<evidence type="ECO:0000313" key="1">
    <source>
        <dbReference type="EMBL" id="MCU9846907.1"/>
    </source>
</evidence>
<name>A0ABT2X1L4_9RHOB</name>
<organism evidence="1 2">
    <name type="scientific">Albidovulum salinarum</name>
    <dbReference type="NCBI Taxonomy" id="2984153"/>
    <lineage>
        <taxon>Bacteria</taxon>
        <taxon>Pseudomonadati</taxon>
        <taxon>Pseudomonadota</taxon>
        <taxon>Alphaproteobacteria</taxon>
        <taxon>Rhodobacterales</taxon>
        <taxon>Paracoccaceae</taxon>
        <taxon>Albidovulum</taxon>
    </lineage>
</organism>
<dbReference type="Proteomes" id="UP001209535">
    <property type="component" value="Unassembled WGS sequence"/>
</dbReference>
<accession>A0ABT2X1L4</accession>
<reference evidence="1 2" key="1">
    <citation type="submission" date="2022-10" db="EMBL/GenBank/DDBJ databases">
        <title>Defluviimonas sp. nov., isolated from ocean surface sediments.</title>
        <authorList>
            <person name="He W."/>
            <person name="Wang L."/>
            <person name="Zhang D.-F."/>
        </authorList>
    </citation>
    <scope>NUCLEOTIDE SEQUENCE [LARGE SCALE GENOMIC DNA]</scope>
    <source>
        <strain evidence="1 2">WL0024</strain>
    </source>
</reference>
<keyword evidence="2" id="KW-1185">Reference proteome</keyword>
<dbReference type="EMBL" id="JAOVQO010000002">
    <property type="protein sequence ID" value="MCU9846907.1"/>
    <property type="molecule type" value="Genomic_DNA"/>
</dbReference>
<protein>
    <submittedName>
        <fullName evidence="1">Uncharacterized protein</fullName>
    </submittedName>
</protein>
<dbReference type="RefSeq" id="WP_263332975.1">
    <property type="nucleotide sequence ID" value="NZ_JAOVQO010000002.1"/>
</dbReference>
<sequence>MSRPGIDWGRRWPHLALGGALTLALFLGVAMLSARPMWQSVAGDMALLRLSFAHSGVRDCRDRTAEELAKLPANMRTPQVCERRRAPVRVELDLDGELAFAADLSPSGLSGSGPSRVYHRFLVPAGSYRVAVRMRDDPAEAGFTQEAAFDIVVAPAESVAIDFDATTGRFYLH</sequence>
<gene>
    <name evidence="1" type="ORF">OEZ60_02715</name>
</gene>
<comment type="caution">
    <text evidence="1">The sequence shown here is derived from an EMBL/GenBank/DDBJ whole genome shotgun (WGS) entry which is preliminary data.</text>
</comment>